<proteinExistence type="predicted"/>
<accession>A0A9D3WXR2</accession>
<gene>
    <name evidence="1" type="ORF">KIL84_013681</name>
</gene>
<organism evidence="1 2">
    <name type="scientific">Mauremys mutica</name>
    <name type="common">yellowpond turtle</name>
    <dbReference type="NCBI Taxonomy" id="74926"/>
    <lineage>
        <taxon>Eukaryota</taxon>
        <taxon>Metazoa</taxon>
        <taxon>Chordata</taxon>
        <taxon>Craniata</taxon>
        <taxon>Vertebrata</taxon>
        <taxon>Euteleostomi</taxon>
        <taxon>Archelosauria</taxon>
        <taxon>Testudinata</taxon>
        <taxon>Testudines</taxon>
        <taxon>Cryptodira</taxon>
        <taxon>Durocryptodira</taxon>
        <taxon>Testudinoidea</taxon>
        <taxon>Geoemydidae</taxon>
        <taxon>Geoemydinae</taxon>
        <taxon>Mauremys</taxon>
    </lineage>
</organism>
<comment type="caution">
    <text evidence="1">The sequence shown here is derived from an EMBL/GenBank/DDBJ whole genome shotgun (WGS) entry which is preliminary data.</text>
</comment>
<dbReference type="AlphaFoldDB" id="A0A9D3WXR2"/>
<protein>
    <submittedName>
        <fullName evidence="1">Uncharacterized protein</fullName>
    </submittedName>
</protein>
<dbReference type="Proteomes" id="UP000827986">
    <property type="component" value="Unassembled WGS sequence"/>
</dbReference>
<evidence type="ECO:0000313" key="2">
    <source>
        <dbReference type="Proteomes" id="UP000827986"/>
    </source>
</evidence>
<reference evidence="1" key="1">
    <citation type="submission" date="2021-09" db="EMBL/GenBank/DDBJ databases">
        <title>The genome of Mauremys mutica provides insights into the evolution of semi-aquatic lifestyle.</title>
        <authorList>
            <person name="Gong S."/>
            <person name="Gao Y."/>
        </authorList>
    </citation>
    <scope>NUCLEOTIDE SEQUENCE</scope>
    <source>
        <strain evidence="1">MM-2020</strain>
        <tissue evidence="1">Muscle</tissue>
    </source>
</reference>
<keyword evidence="2" id="KW-1185">Reference proteome</keyword>
<dbReference type="EMBL" id="JAHDVG010000485">
    <property type="protein sequence ID" value="KAH1169091.1"/>
    <property type="molecule type" value="Genomic_DNA"/>
</dbReference>
<evidence type="ECO:0000313" key="1">
    <source>
        <dbReference type="EMBL" id="KAH1169091.1"/>
    </source>
</evidence>
<name>A0A9D3WXR2_9SAUR</name>
<sequence>MHSEQDYVAFHQDLGQRVEENIKERWKFLTSENKGEEPAVGKKLSPLIQTNQKLPPCCHPLLRGKRVRILGEAGICWSYLFPCSQRSGRTGLPDTCIYTCQVYMRREDT</sequence>